<reference evidence="1" key="1">
    <citation type="journal article" date="2015" name="Nature">
        <title>Complex archaea that bridge the gap between prokaryotes and eukaryotes.</title>
        <authorList>
            <person name="Spang A."/>
            <person name="Saw J.H."/>
            <person name="Jorgensen S.L."/>
            <person name="Zaremba-Niedzwiedzka K."/>
            <person name="Martijn J."/>
            <person name="Lind A.E."/>
            <person name="van Eijk R."/>
            <person name="Schleper C."/>
            <person name="Guy L."/>
            <person name="Ettema T.J."/>
        </authorList>
    </citation>
    <scope>NUCLEOTIDE SEQUENCE</scope>
</reference>
<comment type="caution">
    <text evidence="1">The sequence shown here is derived from an EMBL/GenBank/DDBJ whole genome shotgun (WGS) entry which is preliminary data.</text>
</comment>
<gene>
    <name evidence="1" type="ORF">LCGC14_1273550</name>
</gene>
<dbReference type="PIRSF" id="PIRSF021898">
    <property type="entry name" value="UCP021898"/>
    <property type="match status" value="1"/>
</dbReference>
<dbReference type="AlphaFoldDB" id="A0A0F9KXC5"/>
<evidence type="ECO:0000313" key="1">
    <source>
        <dbReference type="EMBL" id="KKM86979.1"/>
    </source>
</evidence>
<dbReference type="SUPFAM" id="SSF51556">
    <property type="entry name" value="Metallo-dependent hydrolases"/>
    <property type="match status" value="1"/>
</dbReference>
<dbReference type="EMBL" id="LAZR01007172">
    <property type="protein sequence ID" value="KKM86979.1"/>
    <property type="molecule type" value="Genomic_DNA"/>
</dbReference>
<accession>A0A0F9KXC5</accession>
<dbReference type="InterPro" id="IPR032466">
    <property type="entry name" value="Metal_Hydrolase"/>
</dbReference>
<organism evidence="1">
    <name type="scientific">marine sediment metagenome</name>
    <dbReference type="NCBI Taxonomy" id="412755"/>
    <lineage>
        <taxon>unclassified sequences</taxon>
        <taxon>metagenomes</taxon>
        <taxon>ecological metagenomes</taxon>
    </lineage>
</organism>
<sequence length="325" mass="34545">MKTLKETVTPTRVVCRSLVATVLALCSFATQAQVAANEENPLEGTIDFHVHTAPDVSSRSVNDVELAQLAARSGMRAVVLKNHATMTADRAGVVQQLVPGIKVFGGIALNRPVGGLNVDAVNAMASMSGSRGKVVWLPTRDAAYNRATFDNKDDGISVASGGKVSAEMEAVLQAIKEHDLILATGHVSPEEVLAVVRRAREMGISKIVITHAMSEVPGLNIEQLKEVAGMGALLELVYLDHLRTPTAHLNWLRDWEPLSIGQMAAAVKEVGSEHFILASDLGQTGNPIPPDGMLQMIEGMRAAGVSKADIDIMARTNPAQLLGLD</sequence>
<name>A0A0F9KXC5_9ZZZZ</name>
<proteinExistence type="predicted"/>
<dbReference type="Gene3D" id="3.20.20.140">
    <property type="entry name" value="Metal-dependent hydrolases"/>
    <property type="match status" value="1"/>
</dbReference>
<protein>
    <submittedName>
        <fullName evidence="1">Uncharacterized protein</fullName>
    </submittedName>
</protein>
<dbReference type="InterPro" id="IPR016797">
    <property type="entry name" value="UCP021898"/>
</dbReference>
<dbReference type="InterPro" id="IPR046249">
    <property type="entry name" value="DUF6282"/>
</dbReference>
<dbReference type="Pfam" id="PF19799">
    <property type="entry name" value="DUF6282"/>
    <property type="match status" value="1"/>
</dbReference>